<organism evidence="11 12">
    <name type="scientific">Bombella dulcis</name>
    <dbReference type="NCBI Taxonomy" id="2967339"/>
    <lineage>
        <taxon>Bacteria</taxon>
        <taxon>Pseudomonadati</taxon>
        <taxon>Pseudomonadota</taxon>
        <taxon>Alphaproteobacteria</taxon>
        <taxon>Acetobacterales</taxon>
        <taxon>Acetobacteraceae</taxon>
        <taxon>Bombella</taxon>
    </lineage>
</organism>
<evidence type="ECO:0000256" key="8">
    <source>
        <dbReference type="SAM" id="Phobius"/>
    </source>
</evidence>
<dbReference type="SUPFAM" id="SSF82689">
    <property type="entry name" value="Mechanosensitive channel protein MscS (YggB), C-terminal domain"/>
    <property type="match status" value="1"/>
</dbReference>
<protein>
    <submittedName>
        <fullName evidence="11">Mechanosensitive ion channel</fullName>
    </submittedName>
</protein>
<feature type="transmembrane region" description="Helical" evidence="8">
    <location>
        <begin position="431"/>
        <end position="452"/>
    </location>
</feature>
<keyword evidence="9" id="KW-0732">Signal</keyword>
<feature type="transmembrane region" description="Helical" evidence="8">
    <location>
        <begin position="343"/>
        <end position="361"/>
    </location>
</feature>
<feature type="transmembrane region" description="Helical" evidence="8">
    <location>
        <begin position="557"/>
        <end position="575"/>
    </location>
</feature>
<dbReference type="PANTHER" id="PTHR30347">
    <property type="entry name" value="POTASSIUM CHANNEL RELATED"/>
    <property type="match status" value="1"/>
</dbReference>
<evidence type="ECO:0000256" key="7">
    <source>
        <dbReference type="SAM" id="MobiDB-lite"/>
    </source>
</evidence>
<feature type="transmembrane region" description="Helical" evidence="8">
    <location>
        <begin position="502"/>
        <end position="524"/>
    </location>
</feature>
<feature type="signal peptide" evidence="9">
    <location>
        <begin position="1"/>
        <end position="29"/>
    </location>
</feature>
<evidence type="ECO:0000256" key="6">
    <source>
        <dbReference type="ARBA" id="ARBA00023136"/>
    </source>
</evidence>
<dbReference type="InterPro" id="IPR023408">
    <property type="entry name" value="MscS_beta-dom_sf"/>
</dbReference>
<evidence type="ECO:0000259" key="10">
    <source>
        <dbReference type="Pfam" id="PF00924"/>
    </source>
</evidence>
<evidence type="ECO:0000256" key="2">
    <source>
        <dbReference type="ARBA" id="ARBA00008017"/>
    </source>
</evidence>
<name>A0ABT3WCU5_9PROT</name>
<evidence type="ECO:0000256" key="9">
    <source>
        <dbReference type="SAM" id="SignalP"/>
    </source>
</evidence>
<dbReference type="RefSeq" id="WP_266127202.1">
    <property type="nucleotide sequence ID" value="NZ_JANIDV010000002.1"/>
</dbReference>
<dbReference type="SUPFAM" id="SSF82861">
    <property type="entry name" value="Mechanosensitive channel protein MscS (YggB), transmembrane region"/>
    <property type="match status" value="1"/>
</dbReference>
<dbReference type="Pfam" id="PF00924">
    <property type="entry name" value="MS_channel_2nd"/>
    <property type="match status" value="1"/>
</dbReference>
<accession>A0ABT3WCU5</accession>
<dbReference type="InterPro" id="IPR011066">
    <property type="entry name" value="MscS_channel_C_sf"/>
</dbReference>
<evidence type="ECO:0000256" key="1">
    <source>
        <dbReference type="ARBA" id="ARBA00004651"/>
    </source>
</evidence>
<proteinExistence type="inferred from homology"/>
<feature type="transmembrane region" description="Helical" evidence="8">
    <location>
        <begin position="233"/>
        <end position="253"/>
    </location>
</feature>
<gene>
    <name evidence="11" type="ORF">NQF87_04345</name>
</gene>
<comment type="similarity">
    <text evidence="2">Belongs to the MscS (TC 1.A.23) family.</text>
</comment>
<comment type="subcellular location">
    <subcellularLocation>
        <location evidence="1">Cell membrane</location>
        <topology evidence="1">Multi-pass membrane protein</topology>
    </subcellularLocation>
</comment>
<dbReference type="SUPFAM" id="SSF50182">
    <property type="entry name" value="Sm-like ribonucleoproteins"/>
    <property type="match status" value="1"/>
</dbReference>
<evidence type="ECO:0000313" key="12">
    <source>
        <dbReference type="Proteomes" id="UP001165633"/>
    </source>
</evidence>
<keyword evidence="6 8" id="KW-0472">Membrane</keyword>
<comment type="caution">
    <text evidence="11">The sequence shown here is derived from an EMBL/GenBank/DDBJ whole genome shotgun (WGS) entry which is preliminary data.</text>
</comment>
<dbReference type="InterPro" id="IPR052702">
    <property type="entry name" value="MscS-like_channel"/>
</dbReference>
<feature type="transmembrane region" description="Helical" evidence="8">
    <location>
        <begin position="373"/>
        <end position="392"/>
    </location>
</feature>
<keyword evidence="3" id="KW-1003">Cell membrane</keyword>
<dbReference type="InterPro" id="IPR010920">
    <property type="entry name" value="LSM_dom_sf"/>
</dbReference>
<evidence type="ECO:0000256" key="5">
    <source>
        <dbReference type="ARBA" id="ARBA00022989"/>
    </source>
</evidence>
<feature type="transmembrane region" description="Helical" evidence="8">
    <location>
        <begin position="458"/>
        <end position="481"/>
    </location>
</feature>
<reference evidence="11" key="1">
    <citation type="submission" date="2022-07" db="EMBL/GenBank/DDBJ databases">
        <title>Bombella genomes.</title>
        <authorList>
            <person name="Harer L."/>
            <person name="Styblova S."/>
            <person name="Ehrmann M."/>
        </authorList>
    </citation>
    <scope>NUCLEOTIDE SEQUENCE</scope>
    <source>
        <strain evidence="11">TMW 2.2559</strain>
    </source>
</reference>
<keyword evidence="5 8" id="KW-1133">Transmembrane helix</keyword>
<dbReference type="InterPro" id="IPR006685">
    <property type="entry name" value="MscS_channel_2nd"/>
</dbReference>
<dbReference type="PANTHER" id="PTHR30347:SF9">
    <property type="entry name" value="MINICONDUCTANCE MECHANOSENSITIVE CHANNEL MSCM"/>
    <property type="match status" value="1"/>
</dbReference>
<dbReference type="Gene3D" id="2.30.30.60">
    <property type="match status" value="1"/>
</dbReference>
<evidence type="ECO:0000256" key="4">
    <source>
        <dbReference type="ARBA" id="ARBA00022692"/>
    </source>
</evidence>
<keyword evidence="12" id="KW-1185">Reference proteome</keyword>
<feature type="transmembrane region" description="Helical" evidence="8">
    <location>
        <begin position="596"/>
        <end position="618"/>
    </location>
</feature>
<feature type="transmembrane region" description="Helical" evidence="8">
    <location>
        <begin position="279"/>
        <end position="297"/>
    </location>
</feature>
<feature type="domain" description="Mechanosensitive ion channel MscS" evidence="10">
    <location>
        <begin position="642"/>
        <end position="707"/>
    </location>
</feature>
<keyword evidence="4 8" id="KW-0812">Transmembrane</keyword>
<evidence type="ECO:0000256" key="3">
    <source>
        <dbReference type="ARBA" id="ARBA00022475"/>
    </source>
</evidence>
<feature type="transmembrane region" description="Helical" evidence="8">
    <location>
        <begin position="317"/>
        <end position="336"/>
    </location>
</feature>
<dbReference type="Proteomes" id="UP001165633">
    <property type="component" value="Unassembled WGS sequence"/>
</dbReference>
<feature type="region of interest" description="Disordered" evidence="7">
    <location>
        <begin position="808"/>
        <end position="829"/>
    </location>
</feature>
<dbReference type="Gene3D" id="1.10.287.1260">
    <property type="match status" value="1"/>
</dbReference>
<dbReference type="InterPro" id="IPR011014">
    <property type="entry name" value="MscS_channel_TM-2"/>
</dbReference>
<sequence>MKRYSVRQIMIRMGAGLGLVTMLSAPVQAAGSAPAPAASASKASSAPAVVSTPLPAVPLVMGQPEGDFGWAGVAATLRTQLDRDQGVLRSVGGALAPAKAPPTGRVLDSYAQQIGQVRQHVTDGLAQIQSYESSMNSLLQVLGTKAEDGEDSSITRQRVIARKTSLSIAALLVRMRVCDLQTKQVESQLNDLRRKVQQGALVRHVATPLSVGFWQRAIADGYTTFEEIGGAELTVLIGVLGVGCLVGLFGWGLRRLTVLVLGSARIQASWGGVIRTQRALGSVLAGVMCGLLAEALWQGWQAVAFNGEGVPIAQGLYLTQALPVCAFIVGAGVSLSRWLLGKNCLPCSLLLGGGILFYGALRTAEVSRDIGPGIDTVLEGAFALTSAVLLYLTCRSSKRQQQSGDFSGGAGAGQDIGSLLIQHIPLHGISALLLGVTGIAVLSGYISFAFLLNDWVLTFLYSFGVVMLLMQAWRDFAQFVFSAQSRLGRLWNELELSARRLAQVEVISTALVGLSLIMVFIALLQGRNGVSFIGTWRQLQHIFGGGMLFGVPFSPRAVVDSALLLIGVYYLIRFLQQWLHTRLFPVTSLDSGAQTSIISILTYTLWIAAGLKLLSMIGISVQNLTWVVSALSVGVGFGLQSIVKDFISGLILLAERPAQAGDKITISGNTGVIQRVNVRATDIRLPNGTTLIVPNSQFITANVQNYSAGHNPLKMNLVFAVPTNVNLDKVQALFMLVVAEQPDVLRDPAPQSWLGERIGDTVDATLAIYTARGTNSDAVRTAVVGALLDRFSKEGISLFVTQVTATVPSDASSSDTSGSDAPSGDAALS</sequence>
<feature type="chain" id="PRO_5045957399" evidence="9">
    <location>
        <begin position="30"/>
        <end position="829"/>
    </location>
</feature>
<dbReference type="EMBL" id="JANIDV010000002">
    <property type="protein sequence ID" value="MCX5616204.1"/>
    <property type="molecule type" value="Genomic_DNA"/>
</dbReference>
<evidence type="ECO:0000313" key="11">
    <source>
        <dbReference type="EMBL" id="MCX5616204.1"/>
    </source>
</evidence>